<reference evidence="2 4" key="3">
    <citation type="journal article" date="2018" name="Nature">
        <title>A major lineage of non-tailed dsDNA viruses as unrecognized killers of marine bacteria.</title>
        <authorList>
            <person name="Kauffman K.M."/>
            <person name="Hussain F.A."/>
            <person name="Yang J."/>
            <person name="Arevalo P."/>
            <person name="Brown J.M."/>
            <person name="Chang W.K."/>
            <person name="VanInsberghe D."/>
            <person name="Elsherbini J."/>
            <person name="Sharma R.S."/>
            <person name="Cutler M.B."/>
            <person name="Kelly L."/>
            <person name="Polz M.F."/>
        </authorList>
    </citation>
    <scope>NUCLEOTIDE SEQUENCE</scope>
    <source>
        <strain evidence="2">10N.261.48.A1</strain>
        <strain evidence="1 4">10N.286.55.E1</strain>
    </source>
</reference>
<evidence type="ECO:0000313" key="4">
    <source>
        <dbReference type="Proteomes" id="UP000239763"/>
    </source>
</evidence>
<dbReference type="RefSeq" id="WP_099167374.1">
    <property type="nucleotide sequence ID" value="NZ_CAWQOO010000665.1"/>
</dbReference>
<dbReference type="EMBL" id="MCZJ01000009">
    <property type="protein sequence ID" value="PMM60706.1"/>
    <property type="molecule type" value="Genomic_DNA"/>
</dbReference>
<evidence type="ECO:0000313" key="1">
    <source>
        <dbReference type="EMBL" id="PME31630.1"/>
    </source>
</evidence>
<name>A0A855ISG7_9VIBR</name>
<keyword evidence="4" id="KW-1185">Reference proteome</keyword>
<organism evidence="2 3">
    <name type="scientific">Vibrio lentus</name>
    <dbReference type="NCBI Taxonomy" id="136468"/>
    <lineage>
        <taxon>Bacteria</taxon>
        <taxon>Pseudomonadati</taxon>
        <taxon>Pseudomonadota</taxon>
        <taxon>Gammaproteobacteria</taxon>
        <taxon>Vibrionales</taxon>
        <taxon>Vibrionaceae</taxon>
        <taxon>Vibrio</taxon>
    </lineage>
</organism>
<evidence type="ECO:0008006" key="5">
    <source>
        <dbReference type="Google" id="ProtNLM"/>
    </source>
</evidence>
<dbReference type="AlphaFoldDB" id="A0A855ISG7"/>
<dbReference type="InterPro" id="IPR009335">
    <property type="entry name" value="T3SS_HrpE/ATPase_suE"/>
</dbReference>
<dbReference type="Proteomes" id="UP000239763">
    <property type="component" value="Unassembled WGS sequence"/>
</dbReference>
<sequence>MSIIVNNIIKIPENAPPFGSIIKYNQLKAIMSFNRLDDIAHKRLMRAKKQASVILEEANVQAKSIIEEVTQAEMTKFLQETDQFLSKMRDEQLSQWELLEKHTIDLVTLLLDQLKVVLPLESQLDGLIRQSIETVKNELEVTLICHPNAQEYLTTALCLQAPDTFTHWQVKTSEDLTPSDFTLVTPMGTYKACWENSVQVLTKALKTEVN</sequence>
<evidence type="ECO:0000313" key="2">
    <source>
        <dbReference type="EMBL" id="PMM60706.1"/>
    </source>
</evidence>
<proteinExistence type="predicted"/>
<dbReference type="Pfam" id="PF06188">
    <property type="entry name" value="HrpE"/>
    <property type="match status" value="1"/>
</dbReference>
<reference evidence="3" key="1">
    <citation type="submission" date="2016-07" db="EMBL/GenBank/DDBJ databases">
        <title>Nontailed viruses are major unrecognized killers of bacteria in the ocean.</title>
        <authorList>
            <person name="Kauffman K."/>
            <person name="Hussain F."/>
            <person name="Yang J."/>
            <person name="Arevalo P."/>
            <person name="Brown J."/>
            <person name="Cutler M."/>
            <person name="Kelly L."/>
            <person name="Polz M.F."/>
        </authorList>
    </citation>
    <scope>NUCLEOTIDE SEQUENCE [LARGE SCALE GENOMIC DNA]</scope>
    <source>
        <strain evidence="3">10N.261.48.A1</strain>
    </source>
</reference>
<gene>
    <name evidence="2" type="ORF">BCT50_21875</name>
    <name evidence="1" type="ORF">BCV38_16225</name>
</gene>
<reference evidence="2" key="2">
    <citation type="submission" date="2016-07" db="EMBL/GenBank/DDBJ databases">
        <authorList>
            <person name="Kauffman K."/>
            <person name="Arevalo P."/>
            <person name="Polz M.F."/>
        </authorList>
    </citation>
    <scope>NUCLEOTIDE SEQUENCE</scope>
    <source>
        <strain evidence="2">10N.261.48.A1</strain>
        <strain evidence="1">10N.286.55.E1</strain>
    </source>
</reference>
<protein>
    <recommendedName>
        <fullName evidence="5">Type III secretion protein</fullName>
    </recommendedName>
</protein>
<dbReference type="EMBL" id="MCSB01000004">
    <property type="protein sequence ID" value="PME31630.1"/>
    <property type="molecule type" value="Genomic_DNA"/>
</dbReference>
<comment type="caution">
    <text evidence="2">The sequence shown here is derived from an EMBL/GenBank/DDBJ whole genome shotgun (WGS) entry which is preliminary data.</text>
</comment>
<accession>A0A855ISG7</accession>
<dbReference type="Proteomes" id="UP000235554">
    <property type="component" value="Unassembled WGS sequence"/>
</dbReference>
<dbReference type="GeneID" id="69652514"/>
<evidence type="ECO:0000313" key="3">
    <source>
        <dbReference type="Proteomes" id="UP000235554"/>
    </source>
</evidence>